<dbReference type="SUPFAM" id="SSF56935">
    <property type="entry name" value="Porins"/>
    <property type="match status" value="1"/>
</dbReference>
<dbReference type="Gene3D" id="2.40.160.10">
    <property type="entry name" value="Porin"/>
    <property type="match status" value="1"/>
</dbReference>
<dbReference type="AlphaFoldDB" id="A0A512B190"/>
<protein>
    <recommendedName>
        <fullName evidence="4">Porin</fullName>
    </recommendedName>
</protein>
<feature type="chain" id="PRO_5022161525" description="Porin" evidence="1">
    <location>
        <begin position="19"/>
        <end position="353"/>
    </location>
</feature>
<dbReference type="EMBL" id="BJYS01000026">
    <property type="protein sequence ID" value="GEO05744.1"/>
    <property type="molecule type" value="Genomic_DNA"/>
</dbReference>
<gene>
    <name evidence="2" type="ORF">AAE02nite_34080</name>
</gene>
<evidence type="ECO:0000313" key="2">
    <source>
        <dbReference type="EMBL" id="GEO05744.1"/>
    </source>
</evidence>
<proteinExistence type="predicted"/>
<evidence type="ECO:0000313" key="3">
    <source>
        <dbReference type="Proteomes" id="UP000321532"/>
    </source>
</evidence>
<dbReference type="InterPro" id="IPR023614">
    <property type="entry name" value="Porin_dom_sf"/>
</dbReference>
<sequence length="353" mass="39989">MKVWFILLLSFVAIPVFAQGDTTQQLTFSGFTDVYYTYDFNQPRTHERPIFLYNHNRHNEFNINLAILKAVYSSDKVRGNLALMAGTYAQYNLAAEPDLLRNIYEANVGIRLSKDLWLDAGIFTSHIGLESAISKDNYTLTRGLAAENSPYYESGVKLTYATGHKWLITGLILNGWQNIREPAGNSNKALGTQIQFKPSAHIVLNSSSFIGNEKPDSTKQWRYFHDFYATFQIKPRLKLAAVFDIGAQKQLNTNKYNIWYTPALLLHYGLLNKLGLGVRAEYYQDKKGVIMTRYSPPGFKITGYSVNLDYAPTDSILLRMEGRLLDSQESIFVRNSQPVDKSTAITSSIAIVF</sequence>
<dbReference type="Proteomes" id="UP000321532">
    <property type="component" value="Unassembled WGS sequence"/>
</dbReference>
<accession>A0A512B190</accession>
<comment type="caution">
    <text evidence="2">The sequence shown here is derived from an EMBL/GenBank/DDBJ whole genome shotgun (WGS) entry which is preliminary data.</text>
</comment>
<evidence type="ECO:0000256" key="1">
    <source>
        <dbReference type="SAM" id="SignalP"/>
    </source>
</evidence>
<dbReference type="RefSeq" id="WP_146900397.1">
    <property type="nucleotide sequence ID" value="NZ_BJYS01000026.1"/>
</dbReference>
<dbReference type="Pfam" id="PF07642">
    <property type="entry name" value="BBP2"/>
    <property type="match status" value="1"/>
</dbReference>
<feature type="signal peptide" evidence="1">
    <location>
        <begin position="1"/>
        <end position="18"/>
    </location>
</feature>
<evidence type="ECO:0008006" key="4">
    <source>
        <dbReference type="Google" id="ProtNLM"/>
    </source>
</evidence>
<dbReference type="InterPro" id="IPR011486">
    <property type="entry name" value="BBP2"/>
</dbReference>
<keyword evidence="1" id="KW-0732">Signal</keyword>
<keyword evidence="3" id="KW-1185">Reference proteome</keyword>
<organism evidence="2 3">
    <name type="scientific">Adhaeribacter aerolatus</name>
    <dbReference type="NCBI Taxonomy" id="670289"/>
    <lineage>
        <taxon>Bacteria</taxon>
        <taxon>Pseudomonadati</taxon>
        <taxon>Bacteroidota</taxon>
        <taxon>Cytophagia</taxon>
        <taxon>Cytophagales</taxon>
        <taxon>Hymenobacteraceae</taxon>
        <taxon>Adhaeribacter</taxon>
    </lineage>
</organism>
<reference evidence="2 3" key="1">
    <citation type="submission" date="2019-07" db="EMBL/GenBank/DDBJ databases">
        <title>Whole genome shotgun sequence of Adhaeribacter aerolatus NBRC 106133.</title>
        <authorList>
            <person name="Hosoyama A."/>
            <person name="Uohara A."/>
            <person name="Ohji S."/>
            <person name="Ichikawa N."/>
        </authorList>
    </citation>
    <scope>NUCLEOTIDE SEQUENCE [LARGE SCALE GENOMIC DNA]</scope>
    <source>
        <strain evidence="2 3">NBRC 106133</strain>
    </source>
</reference>
<name>A0A512B190_9BACT</name>
<dbReference type="OrthoDB" id="103154at2"/>